<evidence type="ECO:0000313" key="1">
    <source>
        <dbReference type="EMBL" id="GBP58830.1"/>
    </source>
</evidence>
<evidence type="ECO:0000313" key="2">
    <source>
        <dbReference type="Proteomes" id="UP000299102"/>
    </source>
</evidence>
<proteinExistence type="predicted"/>
<sequence length="109" mass="12633">MNERRLKNKSVQQMCVIQRSANVALKILKIDGCQRRKRDVQIVPYGNHSLCPPFQKMGLYRVGRQMKVEKLYGGDCFETINVCGETDGKLDDFCKLKIRMTEYSVRVSE</sequence>
<dbReference type="AlphaFoldDB" id="A0A4C1X714"/>
<protein>
    <submittedName>
        <fullName evidence="1">Uncharacterized protein</fullName>
    </submittedName>
</protein>
<dbReference type="Proteomes" id="UP000299102">
    <property type="component" value="Unassembled WGS sequence"/>
</dbReference>
<accession>A0A4C1X714</accession>
<organism evidence="1 2">
    <name type="scientific">Eumeta variegata</name>
    <name type="common">Bagworm moth</name>
    <name type="synonym">Eumeta japonica</name>
    <dbReference type="NCBI Taxonomy" id="151549"/>
    <lineage>
        <taxon>Eukaryota</taxon>
        <taxon>Metazoa</taxon>
        <taxon>Ecdysozoa</taxon>
        <taxon>Arthropoda</taxon>
        <taxon>Hexapoda</taxon>
        <taxon>Insecta</taxon>
        <taxon>Pterygota</taxon>
        <taxon>Neoptera</taxon>
        <taxon>Endopterygota</taxon>
        <taxon>Lepidoptera</taxon>
        <taxon>Glossata</taxon>
        <taxon>Ditrysia</taxon>
        <taxon>Tineoidea</taxon>
        <taxon>Psychidae</taxon>
        <taxon>Oiketicinae</taxon>
        <taxon>Eumeta</taxon>
    </lineage>
</organism>
<comment type="caution">
    <text evidence="1">The sequence shown here is derived from an EMBL/GenBank/DDBJ whole genome shotgun (WGS) entry which is preliminary data.</text>
</comment>
<reference evidence="1 2" key="1">
    <citation type="journal article" date="2019" name="Commun. Biol.">
        <title>The bagworm genome reveals a unique fibroin gene that provides high tensile strength.</title>
        <authorList>
            <person name="Kono N."/>
            <person name="Nakamura H."/>
            <person name="Ohtoshi R."/>
            <person name="Tomita M."/>
            <person name="Numata K."/>
            <person name="Arakawa K."/>
        </authorList>
    </citation>
    <scope>NUCLEOTIDE SEQUENCE [LARGE SCALE GENOMIC DNA]</scope>
</reference>
<name>A0A4C1X714_EUMVA</name>
<dbReference type="EMBL" id="BGZK01000745">
    <property type="protein sequence ID" value="GBP58830.1"/>
    <property type="molecule type" value="Genomic_DNA"/>
</dbReference>
<gene>
    <name evidence="1" type="ORF">EVAR_84025_1</name>
</gene>
<keyword evidence="2" id="KW-1185">Reference proteome</keyword>